<reference evidence="2 3" key="1">
    <citation type="submission" date="2017-06" db="EMBL/GenBank/DDBJ databases">
        <title>A platform for efficient transgenesis in Macrostomum lignano, a flatworm model organism for stem cell research.</title>
        <authorList>
            <person name="Berezikov E."/>
        </authorList>
    </citation>
    <scope>NUCLEOTIDE SEQUENCE [LARGE SCALE GENOMIC DNA]</scope>
    <source>
        <strain evidence="2">DV1</strain>
        <tissue evidence="2">Whole organism</tissue>
    </source>
</reference>
<gene>
    <name evidence="2" type="ORF">BOX15_Mlig018942g1</name>
</gene>
<name>A0A267EA25_9PLAT</name>
<comment type="caution">
    <text evidence="2">The sequence shown here is derived from an EMBL/GenBank/DDBJ whole genome shotgun (WGS) entry which is preliminary data.</text>
</comment>
<dbReference type="InterPro" id="IPR006671">
    <property type="entry name" value="Cyclin_N"/>
</dbReference>
<feature type="non-terminal residue" evidence="2">
    <location>
        <position position="1"/>
    </location>
</feature>
<dbReference type="Proteomes" id="UP000215902">
    <property type="component" value="Unassembled WGS sequence"/>
</dbReference>
<dbReference type="EMBL" id="NIVC01002374">
    <property type="protein sequence ID" value="PAA58441.1"/>
    <property type="molecule type" value="Genomic_DNA"/>
</dbReference>
<dbReference type="Gene3D" id="1.10.472.10">
    <property type="entry name" value="Cyclin-like"/>
    <property type="match status" value="1"/>
</dbReference>
<organism evidence="2 3">
    <name type="scientific">Macrostomum lignano</name>
    <dbReference type="NCBI Taxonomy" id="282301"/>
    <lineage>
        <taxon>Eukaryota</taxon>
        <taxon>Metazoa</taxon>
        <taxon>Spiralia</taxon>
        <taxon>Lophotrochozoa</taxon>
        <taxon>Platyhelminthes</taxon>
        <taxon>Rhabditophora</taxon>
        <taxon>Macrostomorpha</taxon>
        <taxon>Macrostomida</taxon>
        <taxon>Macrostomidae</taxon>
        <taxon>Macrostomum</taxon>
    </lineage>
</organism>
<evidence type="ECO:0000313" key="3">
    <source>
        <dbReference type="Proteomes" id="UP000215902"/>
    </source>
</evidence>
<dbReference type="InterPro" id="IPR036915">
    <property type="entry name" value="Cyclin-like_sf"/>
</dbReference>
<dbReference type="AlphaFoldDB" id="A0A267EA25"/>
<accession>A0A267EA25</accession>
<evidence type="ECO:0000313" key="2">
    <source>
        <dbReference type="EMBL" id="PAA58441.1"/>
    </source>
</evidence>
<dbReference type="SUPFAM" id="SSF47954">
    <property type="entry name" value="Cyclin-like"/>
    <property type="match status" value="1"/>
</dbReference>
<sequence>WRRKKSLSRSFFFCGCGGLHILLLQPAGILKMKQVYPPVFLHCTVGVNLMTMYSGPTYCTPSINSSIIENCNNNAGIYSGSETNDSAFFNEIVEKTTSTPACSRLTGERLLPIEPAAVQLADELIEAAWTDDSLAYHSHLLHRAAKQPFDDSSPGSAASQRLLTGANRRGAIAWLAAAARQLSLSRATLHLAASLFDRYLIAECLGRVAAEWVPAASPLPLAAACLSLAAKLHEQEAVSGRLSRLIRQLLPPAPSPSLLELECRLVGHFDGDLGYPTEAEFAQFYHSLIAAGDFGKELQQQVAGWLDVFLDRLLLRLDLLRLYPPSLLGLAALTAAMSAAAAAAAAASAAAAATPVSLLASSSVAAEAAGAASAASVSWCPRLARLSGASAADTAPLVAWLLVTWASDVQQYHHLLQQQQQQQQQQLASPPTCWHCPNLTSAVADTAAWQQQRLVEISQYSSCIS</sequence>
<evidence type="ECO:0000259" key="1">
    <source>
        <dbReference type="Pfam" id="PF00134"/>
    </source>
</evidence>
<proteinExistence type="predicted"/>
<dbReference type="Pfam" id="PF00134">
    <property type="entry name" value="Cyclin_N"/>
    <property type="match status" value="1"/>
</dbReference>
<protein>
    <recommendedName>
        <fullName evidence="1">Cyclin N-terminal domain-containing protein</fullName>
    </recommendedName>
</protein>
<keyword evidence="3" id="KW-1185">Reference proteome</keyword>
<feature type="domain" description="Cyclin N-terminal" evidence="1">
    <location>
        <begin position="158"/>
        <end position="238"/>
    </location>
</feature>